<evidence type="ECO:0000256" key="1">
    <source>
        <dbReference type="SAM" id="MobiDB-lite"/>
    </source>
</evidence>
<evidence type="ECO:0000259" key="3">
    <source>
        <dbReference type="Pfam" id="PF20153"/>
    </source>
</evidence>
<keyword evidence="5" id="KW-1185">Reference proteome</keyword>
<reference evidence="4" key="1">
    <citation type="submission" date="2020-05" db="EMBL/GenBank/DDBJ databases">
        <title>Mycena genomes resolve the evolution of fungal bioluminescence.</title>
        <authorList>
            <person name="Tsai I.J."/>
        </authorList>
    </citation>
    <scope>NUCLEOTIDE SEQUENCE</scope>
    <source>
        <strain evidence="4">160909Yilan</strain>
    </source>
</reference>
<feature type="transmembrane region" description="Helical" evidence="2">
    <location>
        <begin position="50"/>
        <end position="75"/>
    </location>
</feature>
<keyword evidence="2" id="KW-0812">Transmembrane</keyword>
<sequence length="652" mass="72854">MARATMEQDEAGAANIWAVYVSEAEKYDKSLVESWKGDMEGLLIFIRHSFATIFVSIHSAAQAALFSAILTAFLIESYKSLNADSGDLTVHMLVQISQQLAAISNGSAFDIPPFPSFKASTPSVTCNALWFISLGLSLACALIATFVQQWARDFLHKTDMRSAPIIRALIFSYLYYGLKRFHMHTVVEIIPLLLHMSLVLFFCGLVAFLIPVDLSMAIIAAIILAIVTIVYGTVTLLPLQYLDCPYQTPLSGVFWSAVPYFRSSKVKQHSDPDVPKSPYSWSSEIKENSPNVLGEDPLLEEISSPNVLEAGALTDESSVKSLHRQNSKLGFQNLWSAVSCFWTSKVKEDSPNVLEEGPSPEETSAQLLHRQNGKLGFQKFWGAVSYFWAAKAKGHSSNVYEPGPLSNENSVKSSHKQDGKVTSPKLYDKTMVEAMSHAAMKSSEEHSARDYKALVWTMNSLTDDRELEPFIEAIPDLLWQSTYQSRYEDHIQGLIHKPEVCLLDRIHTFLSNCYTGVLSSDINQRRIIVTCKALWAIASLCNKPSWMTNTSPINLSGMYWDMYNASPASHPVSSYSVSAMTMILWSMFCMLKNDLLKAQAHLANEFNDEDILKLNRISDLLQHVDQSFWHLYIFESIPSPIAISLKFPTSSG</sequence>
<dbReference type="Pfam" id="PF20153">
    <property type="entry name" value="DUF6535"/>
    <property type="match status" value="1"/>
</dbReference>
<keyword evidence="2" id="KW-1133">Transmembrane helix</keyword>
<name>A0A8H6YXM6_9AGAR</name>
<dbReference type="OrthoDB" id="3235960at2759"/>
<dbReference type="AlphaFoldDB" id="A0A8H6YXM6"/>
<dbReference type="InterPro" id="IPR045338">
    <property type="entry name" value="DUF6535"/>
</dbReference>
<accession>A0A8H6YXM6</accession>
<feature type="transmembrane region" description="Helical" evidence="2">
    <location>
        <begin position="128"/>
        <end position="147"/>
    </location>
</feature>
<dbReference type="EMBL" id="JACAZH010000006">
    <property type="protein sequence ID" value="KAF7367094.1"/>
    <property type="molecule type" value="Genomic_DNA"/>
</dbReference>
<dbReference type="Proteomes" id="UP000623467">
    <property type="component" value="Unassembled WGS sequence"/>
</dbReference>
<evidence type="ECO:0000313" key="4">
    <source>
        <dbReference type="EMBL" id="KAF7367094.1"/>
    </source>
</evidence>
<evidence type="ECO:0000256" key="2">
    <source>
        <dbReference type="SAM" id="Phobius"/>
    </source>
</evidence>
<feature type="transmembrane region" description="Helical" evidence="2">
    <location>
        <begin position="217"/>
        <end position="239"/>
    </location>
</feature>
<gene>
    <name evidence="4" type="ORF">MSAN_00968900</name>
</gene>
<proteinExistence type="predicted"/>
<feature type="transmembrane region" description="Helical" evidence="2">
    <location>
        <begin position="159"/>
        <end position="177"/>
    </location>
</feature>
<organism evidence="4 5">
    <name type="scientific">Mycena sanguinolenta</name>
    <dbReference type="NCBI Taxonomy" id="230812"/>
    <lineage>
        <taxon>Eukaryota</taxon>
        <taxon>Fungi</taxon>
        <taxon>Dikarya</taxon>
        <taxon>Basidiomycota</taxon>
        <taxon>Agaricomycotina</taxon>
        <taxon>Agaricomycetes</taxon>
        <taxon>Agaricomycetidae</taxon>
        <taxon>Agaricales</taxon>
        <taxon>Marasmiineae</taxon>
        <taxon>Mycenaceae</taxon>
        <taxon>Mycena</taxon>
    </lineage>
</organism>
<evidence type="ECO:0000313" key="5">
    <source>
        <dbReference type="Proteomes" id="UP000623467"/>
    </source>
</evidence>
<feature type="transmembrane region" description="Helical" evidence="2">
    <location>
        <begin position="189"/>
        <end position="210"/>
    </location>
</feature>
<feature type="domain" description="DUF6535" evidence="3">
    <location>
        <begin position="17"/>
        <end position="210"/>
    </location>
</feature>
<keyword evidence="2" id="KW-0472">Membrane</keyword>
<feature type="region of interest" description="Disordered" evidence="1">
    <location>
        <begin position="400"/>
        <end position="422"/>
    </location>
</feature>
<protein>
    <recommendedName>
        <fullName evidence="3">DUF6535 domain-containing protein</fullName>
    </recommendedName>
</protein>
<comment type="caution">
    <text evidence="4">The sequence shown here is derived from an EMBL/GenBank/DDBJ whole genome shotgun (WGS) entry which is preliminary data.</text>
</comment>